<sequence length="183" mass="21338">MNYIIYDLEATCWETEMETRGKKREIIEIGALLLDKEGTVQSRFESFVQPIVHPMLSDFCQNLTTISQVDVNQADKFPEVIQDFQDWIGLNNDEEYLLCSWGFFDKSALVKDCKLHNIDGQWAKKHISLKDQYPRIKNTGRAVGMNKALEIEGFEFEGTMHRGIDDAVNLTKIFCKFLNLWRY</sequence>
<dbReference type="InterPro" id="IPR013520">
    <property type="entry name" value="Ribonucl_H"/>
</dbReference>
<keyword evidence="3 5" id="KW-0269">Exonuclease</keyword>
<dbReference type="CDD" id="cd06133">
    <property type="entry name" value="ERI-1_3'hExo_like"/>
    <property type="match status" value="1"/>
</dbReference>
<dbReference type="GO" id="GO:0003676">
    <property type="term" value="F:nucleic acid binding"/>
    <property type="evidence" value="ECO:0007669"/>
    <property type="project" value="InterPro"/>
</dbReference>
<dbReference type="EMBL" id="CACVAQ010000128">
    <property type="protein sequence ID" value="CAA6807165.1"/>
    <property type="molecule type" value="Genomic_DNA"/>
</dbReference>
<dbReference type="PANTHER" id="PTHR23044">
    <property type="entry name" value="3'-5' EXONUCLEASE ERI1-RELATED"/>
    <property type="match status" value="1"/>
</dbReference>
<reference evidence="5" key="1">
    <citation type="submission" date="2020-01" db="EMBL/GenBank/DDBJ databases">
        <authorList>
            <person name="Meier V. D."/>
            <person name="Meier V D."/>
        </authorList>
    </citation>
    <scope>NUCLEOTIDE SEQUENCE</scope>
    <source>
        <strain evidence="5">HLG_WM_MAG_10</strain>
    </source>
</reference>
<protein>
    <submittedName>
        <fullName evidence="5">Inhibitor of the KinA pathway to sporulation, predicted exonuclease</fullName>
    </submittedName>
</protein>
<dbReference type="Gene3D" id="3.30.420.10">
    <property type="entry name" value="Ribonuclease H-like superfamily/Ribonuclease H"/>
    <property type="match status" value="1"/>
</dbReference>
<evidence type="ECO:0000256" key="2">
    <source>
        <dbReference type="ARBA" id="ARBA00022801"/>
    </source>
</evidence>
<accession>A0A6S6SV41</accession>
<keyword evidence="1" id="KW-0540">Nuclease</keyword>
<dbReference type="GO" id="GO:0006259">
    <property type="term" value="P:DNA metabolic process"/>
    <property type="evidence" value="ECO:0007669"/>
    <property type="project" value="UniProtKB-ARBA"/>
</dbReference>
<dbReference type="SMART" id="SM00479">
    <property type="entry name" value="EXOIII"/>
    <property type="match status" value="1"/>
</dbReference>
<name>A0A6S6SV41_9BACT</name>
<dbReference type="InterPro" id="IPR036397">
    <property type="entry name" value="RNaseH_sf"/>
</dbReference>
<keyword evidence="2" id="KW-0378">Hydrolase</keyword>
<dbReference type="InterPro" id="IPR012337">
    <property type="entry name" value="RNaseH-like_sf"/>
</dbReference>
<dbReference type="SUPFAM" id="SSF53098">
    <property type="entry name" value="Ribonuclease H-like"/>
    <property type="match status" value="1"/>
</dbReference>
<evidence type="ECO:0000256" key="1">
    <source>
        <dbReference type="ARBA" id="ARBA00022722"/>
    </source>
</evidence>
<gene>
    <name evidence="5" type="ORF">HELGO_WM34847</name>
</gene>
<evidence type="ECO:0000313" key="5">
    <source>
        <dbReference type="EMBL" id="CAA6807165.1"/>
    </source>
</evidence>
<evidence type="ECO:0000256" key="3">
    <source>
        <dbReference type="ARBA" id="ARBA00022839"/>
    </source>
</evidence>
<feature type="domain" description="Exonuclease" evidence="4">
    <location>
        <begin position="2"/>
        <end position="183"/>
    </location>
</feature>
<dbReference type="InterPro" id="IPR051274">
    <property type="entry name" value="3-5_Exoribonuclease"/>
</dbReference>
<dbReference type="PANTHER" id="PTHR23044:SF61">
    <property type="entry name" value="3'-5' EXORIBONUCLEASE 1-RELATED"/>
    <property type="match status" value="1"/>
</dbReference>
<dbReference type="InterPro" id="IPR047201">
    <property type="entry name" value="ERI-1_3'hExo-like"/>
</dbReference>
<organism evidence="5">
    <name type="scientific">uncultured Aureispira sp</name>
    <dbReference type="NCBI Taxonomy" id="1331704"/>
    <lineage>
        <taxon>Bacteria</taxon>
        <taxon>Pseudomonadati</taxon>
        <taxon>Bacteroidota</taxon>
        <taxon>Saprospiria</taxon>
        <taxon>Saprospirales</taxon>
        <taxon>Saprospiraceae</taxon>
        <taxon>Aureispira</taxon>
        <taxon>environmental samples</taxon>
    </lineage>
</organism>
<dbReference type="Pfam" id="PF00929">
    <property type="entry name" value="RNase_T"/>
    <property type="match status" value="1"/>
</dbReference>
<dbReference type="AlphaFoldDB" id="A0A6S6SV41"/>
<proteinExistence type="predicted"/>
<dbReference type="GO" id="GO:0000175">
    <property type="term" value="F:3'-5'-RNA exonuclease activity"/>
    <property type="evidence" value="ECO:0007669"/>
    <property type="project" value="InterPro"/>
</dbReference>
<evidence type="ECO:0000259" key="4">
    <source>
        <dbReference type="SMART" id="SM00479"/>
    </source>
</evidence>